<organism evidence="2 3">
    <name type="scientific">Nocardiopsis akebiae</name>
    <dbReference type="NCBI Taxonomy" id="2831968"/>
    <lineage>
        <taxon>Bacteria</taxon>
        <taxon>Bacillati</taxon>
        <taxon>Actinomycetota</taxon>
        <taxon>Actinomycetes</taxon>
        <taxon>Streptosporangiales</taxon>
        <taxon>Nocardiopsidaceae</taxon>
        <taxon>Nocardiopsis</taxon>
    </lineage>
</organism>
<dbReference type="EMBL" id="CP074132">
    <property type="protein sequence ID" value="QUX28137.1"/>
    <property type="molecule type" value="Genomic_DNA"/>
</dbReference>
<sequence>MATEEEKAAALAAIAAAMEKKGQERTGPVRGADGGKEKTQPQKGDPRRD</sequence>
<evidence type="ECO:0008006" key="4">
    <source>
        <dbReference type="Google" id="ProtNLM"/>
    </source>
</evidence>
<proteinExistence type="predicted"/>
<dbReference type="Proteomes" id="UP000678016">
    <property type="component" value="Chromosome"/>
</dbReference>
<evidence type="ECO:0000256" key="1">
    <source>
        <dbReference type="SAM" id="MobiDB-lite"/>
    </source>
</evidence>
<gene>
    <name evidence="2" type="ORF">KGD83_23185</name>
</gene>
<keyword evidence="3" id="KW-1185">Reference proteome</keyword>
<name>A0ABX8C1T8_9ACTN</name>
<feature type="compositionally biased region" description="Basic and acidic residues" evidence="1">
    <location>
        <begin position="33"/>
        <end position="49"/>
    </location>
</feature>
<dbReference type="GeneID" id="91489453"/>
<protein>
    <recommendedName>
        <fullName evidence="4">CsbD family protein</fullName>
    </recommendedName>
</protein>
<evidence type="ECO:0000313" key="2">
    <source>
        <dbReference type="EMBL" id="QUX28137.1"/>
    </source>
</evidence>
<reference evidence="3" key="1">
    <citation type="submission" date="2021-05" db="EMBL/GenBank/DDBJ databases">
        <title>Direct Submission.</title>
        <authorList>
            <person name="Li K."/>
            <person name="Gao J."/>
        </authorList>
    </citation>
    <scope>NUCLEOTIDE SEQUENCE [LARGE SCALE GENOMIC DNA]</scope>
    <source>
        <strain evidence="3">HDS12</strain>
    </source>
</reference>
<accession>A0ABX8C1T8</accession>
<evidence type="ECO:0000313" key="3">
    <source>
        <dbReference type="Proteomes" id="UP000678016"/>
    </source>
</evidence>
<feature type="region of interest" description="Disordered" evidence="1">
    <location>
        <begin position="18"/>
        <end position="49"/>
    </location>
</feature>
<dbReference type="RefSeq" id="WP_156095246.1">
    <property type="nucleotide sequence ID" value="NZ_CP074132.1"/>
</dbReference>